<evidence type="ECO:0000256" key="2">
    <source>
        <dbReference type="SAM" id="Phobius"/>
    </source>
</evidence>
<keyword evidence="3" id="KW-0732">Signal</keyword>
<name>A0A7S4MDY4_9STRA</name>
<keyword evidence="2" id="KW-0472">Membrane</keyword>
<evidence type="ECO:0000256" key="3">
    <source>
        <dbReference type="SAM" id="SignalP"/>
    </source>
</evidence>
<proteinExistence type="predicted"/>
<feature type="region of interest" description="Disordered" evidence="1">
    <location>
        <begin position="28"/>
        <end position="102"/>
    </location>
</feature>
<feature type="transmembrane region" description="Helical" evidence="2">
    <location>
        <begin position="185"/>
        <end position="205"/>
    </location>
</feature>
<evidence type="ECO:0000313" key="4">
    <source>
        <dbReference type="EMBL" id="CAE2217297.1"/>
    </source>
</evidence>
<protein>
    <recommendedName>
        <fullName evidence="5">DUF1275 domain-containing protein</fullName>
    </recommendedName>
</protein>
<dbReference type="AlphaFoldDB" id="A0A7S4MDY4"/>
<organism evidence="4">
    <name type="scientific">Odontella aurita</name>
    <dbReference type="NCBI Taxonomy" id="265563"/>
    <lineage>
        <taxon>Eukaryota</taxon>
        <taxon>Sar</taxon>
        <taxon>Stramenopiles</taxon>
        <taxon>Ochrophyta</taxon>
        <taxon>Bacillariophyta</taxon>
        <taxon>Mediophyceae</taxon>
        <taxon>Biddulphiophycidae</taxon>
        <taxon>Eupodiscales</taxon>
        <taxon>Odontellaceae</taxon>
        <taxon>Odontella</taxon>
    </lineage>
</organism>
<evidence type="ECO:0008006" key="5">
    <source>
        <dbReference type="Google" id="ProtNLM"/>
    </source>
</evidence>
<keyword evidence="2" id="KW-1133">Transmembrane helix</keyword>
<sequence length="346" mass="35849">MTNASKKALLLAAAAALLATESSALAPLRGRSATAAPRSPFGGACRIAPPADPVSSSSSSSSASVRWTAPPTALSSAAAASPGEQSGDDAPARVAPTPAPPAKLNKASKRLISALSFLTGWADVALITKYQTFATMMTGNTMKMAGAIIDRNPSGVVYFASAIASYVLGLIAFRKSDLALKDKSLSRVCAPLVAGLFILSDYLSYIHPGNKLIPVSLLSAAFAIINSVGSEVGGTMTFVLTGHMTKLTALGVDRVSRAAGRKKLTGGDTSAAARSSMVIGMFFAGALGACGLNARVPELMRRGGFAALGVLYGAVFLWQDRENLGRWWMREDEHMCEIDALETTCS</sequence>
<keyword evidence="2" id="KW-0812">Transmembrane</keyword>
<accession>A0A7S4MDY4</accession>
<dbReference type="Pfam" id="PF06912">
    <property type="entry name" value="DUF1275"/>
    <property type="match status" value="1"/>
</dbReference>
<evidence type="ECO:0000256" key="1">
    <source>
        <dbReference type="SAM" id="MobiDB-lite"/>
    </source>
</evidence>
<feature type="signal peptide" evidence="3">
    <location>
        <begin position="1"/>
        <end position="24"/>
    </location>
</feature>
<feature type="transmembrane region" description="Helical" evidence="2">
    <location>
        <begin position="271"/>
        <end position="294"/>
    </location>
</feature>
<feature type="compositionally biased region" description="Low complexity" evidence="1">
    <location>
        <begin position="55"/>
        <end position="82"/>
    </location>
</feature>
<feature type="chain" id="PRO_5031146394" description="DUF1275 domain-containing protein" evidence="3">
    <location>
        <begin position="25"/>
        <end position="346"/>
    </location>
</feature>
<gene>
    <name evidence="4" type="ORF">OAUR00152_LOCUS6970</name>
</gene>
<reference evidence="4" key="1">
    <citation type="submission" date="2021-01" db="EMBL/GenBank/DDBJ databases">
        <authorList>
            <person name="Corre E."/>
            <person name="Pelletier E."/>
            <person name="Niang G."/>
            <person name="Scheremetjew M."/>
            <person name="Finn R."/>
            <person name="Kale V."/>
            <person name="Holt S."/>
            <person name="Cochrane G."/>
            <person name="Meng A."/>
            <person name="Brown T."/>
            <person name="Cohen L."/>
        </authorList>
    </citation>
    <scope>NUCLEOTIDE SEQUENCE</scope>
    <source>
        <strain evidence="4">Isolate 1302-5</strain>
    </source>
</reference>
<dbReference type="EMBL" id="HBKQ01010285">
    <property type="protein sequence ID" value="CAE2217297.1"/>
    <property type="molecule type" value="Transcribed_RNA"/>
</dbReference>
<feature type="transmembrane region" description="Helical" evidence="2">
    <location>
        <begin position="300"/>
        <end position="318"/>
    </location>
</feature>
<feature type="transmembrane region" description="Helical" evidence="2">
    <location>
        <begin position="155"/>
        <end position="173"/>
    </location>
</feature>
<dbReference type="InterPro" id="IPR010699">
    <property type="entry name" value="DUF1275"/>
</dbReference>